<sequence length="136" mass="15209">MSQNSDAVPVKALQWRRVGPIGHNGAVGWFGRRKKQVQLAKEAELVPDAVRDHLLAFVDTRRGVEAWVEQPTSFNPPSILLVAYDGESTRRGLPSAEFGYKFADDHSIPCYDAGVVPYPKRMREYGLRAKRASRGD</sequence>
<organism evidence="1 2">
    <name type="scientific">Tessaracoccus bendigoensis DSM 12906</name>
    <dbReference type="NCBI Taxonomy" id="1123357"/>
    <lineage>
        <taxon>Bacteria</taxon>
        <taxon>Bacillati</taxon>
        <taxon>Actinomycetota</taxon>
        <taxon>Actinomycetes</taxon>
        <taxon>Propionibacteriales</taxon>
        <taxon>Propionibacteriaceae</taxon>
        <taxon>Tessaracoccus</taxon>
    </lineage>
</organism>
<reference evidence="1 2" key="1">
    <citation type="submission" date="2016-11" db="EMBL/GenBank/DDBJ databases">
        <authorList>
            <person name="Jaros S."/>
            <person name="Januszkiewicz K."/>
            <person name="Wedrychowicz H."/>
        </authorList>
    </citation>
    <scope>NUCLEOTIDE SEQUENCE [LARGE SCALE GENOMIC DNA]</scope>
    <source>
        <strain evidence="1 2">DSM 12906</strain>
    </source>
</reference>
<evidence type="ECO:0000313" key="1">
    <source>
        <dbReference type="EMBL" id="SHI40655.1"/>
    </source>
</evidence>
<dbReference type="Proteomes" id="UP000184512">
    <property type="component" value="Unassembled WGS sequence"/>
</dbReference>
<name>A0A1M6AW00_9ACTN</name>
<dbReference type="STRING" id="1123357.SAMN02745244_00298"/>
<protein>
    <submittedName>
        <fullName evidence="1">Uncharacterized protein</fullName>
    </submittedName>
</protein>
<dbReference type="EMBL" id="FQZG01000005">
    <property type="protein sequence ID" value="SHI40655.1"/>
    <property type="molecule type" value="Genomic_DNA"/>
</dbReference>
<keyword evidence="2" id="KW-1185">Reference proteome</keyword>
<dbReference type="AlphaFoldDB" id="A0A1M6AW00"/>
<accession>A0A1M6AW00</accession>
<evidence type="ECO:0000313" key="2">
    <source>
        <dbReference type="Proteomes" id="UP000184512"/>
    </source>
</evidence>
<proteinExistence type="predicted"/>
<gene>
    <name evidence="1" type="ORF">SAMN02745244_00298</name>
</gene>